<proteinExistence type="predicted"/>
<dbReference type="GO" id="GO:0016491">
    <property type="term" value="F:oxidoreductase activity"/>
    <property type="evidence" value="ECO:0007669"/>
    <property type="project" value="InterPro"/>
</dbReference>
<dbReference type="EMBL" id="VSWD01000001">
    <property type="protein sequence ID" value="KAK3108455.1"/>
    <property type="molecule type" value="Genomic_DNA"/>
</dbReference>
<keyword evidence="6" id="KW-1185">Reference proteome</keyword>
<dbReference type="SUPFAM" id="SSF51430">
    <property type="entry name" value="NAD(P)-linked oxidoreductase"/>
    <property type="match status" value="1"/>
</dbReference>
<evidence type="ECO:0000313" key="6">
    <source>
        <dbReference type="Proteomes" id="UP001186944"/>
    </source>
</evidence>
<feature type="non-terminal residue" evidence="5">
    <location>
        <position position="1"/>
    </location>
</feature>
<evidence type="ECO:0000256" key="3">
    <source>
        <dbReference type="PIRSR" id="PIRSR000097-3"/>
    </source>
</evidence>
<reference evidence="5" key="1">
    <citation type="submission" date="2019-08" db="EMBL/GenBank/DDBJ databases">
        <title>The improved chromosome-level genome for the pearl oyster Pinctada fucata martensii using PacBio sequencing and Hi-C.</title>
        <authorList>
            <person name="Zheng Z."/>
        </authorList>
    </citation>
    <scope>NUCLEOTIDE SEQUENCE</scope>
    <source>
        <strain evidence="5">ZZ-2019</strain>
        <tissue evidence="5">Adductor muscle</tissue>
    </source>
</reference>
<dbReference type="AlphaFoldDB" id="A0AA88YTN0"/>
<protein>
    <recommendedName>
        <fullName evidence="4">NADP-dependent oxidoreductase domain-containing protein</fullName>
    </recommendedName>
</protein>
<evidence type="ECO:0000313" key="5">
    <source>
        <dbReference type="EMBL" id="KAK3108455.1"/>
    </source>
</evidence>
<evidence type="ECO:0000259" key="4">
    <source>
        <dbReference type="Pfam" id="PF00248"/>
    </source>
</evidence>
<dbReference type="PIRSF" id="PIRSF000097">
    <property type="entry name" value="AKR"/>
    <property type="match status" value="1"/>
</dbReference>
<feature type="binding site" evidence="2">
    <location>
        <position position="114"/>
    </location>
    <ligand>
        <name>substrate</name>
    </ligand>
</feature>
<feature type="active site" description="Proton donor" evidence="1">
    <location>
        <position position="52"/>
    </location>
</feature>
<feature type="site" description="Lowers pKa of active site Tyr" evidence="3">
    <location>
        <position position="81"/>
    </location>
</feature>
<accession>A0AA88YTN0</accession>
<evidence type="ECO:0000256" key="2">
    <source>
        <dbReference type="PIRSR" id="PIRSR000097-2"/>
    </source>
</evidence>
<dbReference type="Proteomes" id="UP001186944">
    <property type="component" value="Unassembled WGS sequence"/>
</dbReference>
<dbReference type="PANTHER" id="PTHR11732">
    <property type="entry name" value="ALDO/KETO REDUCTASE"/>
    <property type="match status" value="1"/>
</dbReference>
<dbReference type="InterPro" id="IPR036812">
    <property type="entry name" value="NAD(P)_OxRdtase_dom_sf"/>
</dbReference>
<gene>
    <name evidence="5" type="ORF">FSP39_008267</name>
</gene>
<dbReference type="InterPro" id="IPR018170">
    <property type="entry name" value="Aldo/ket_reductase_CS"/>
</dbReference>
<dbReference type="Gene3D" id="3.20.20.100">
    <property type="entry name" value="NADP-dependent oxidoreductase domain"/>
    <property type="match status" value="1"/>
</dbReference>
<dbReference type="InterPro" id="IPR020471">
    <property type="entry name" value="AKR"/>
</dbReference>
<dbReference type="PROSITE" id="PS00798">
    <property type="entry name" value="ALDOKETO_REDUCTASE_1"/>
    <property type="match status" value="1"/>
</dbReference>
<evidence type="ECO:0000256" key="1">
    <source>
        <dbReference type="PIRSR" id="PIRSR000097-1"/>
    </source>
</evidence>
<sequence length="243" mass="27455">NNSMAKALKLNNGTEMPIVGLGTWQSPKDEVQRAVRVALDTGYRHIDTAYNYQNEDAIGEVLDEYLKAGKVKRSDIYIVTKLPGIHMTPAKVRQSLEGSLKRLKVEYVDLYLIHSPMGMVHVSDDTPFPVDKDGNFMADNSTDLLGIWKEMEKLVDAKLTRSIGVSNHNSEQIDRICKMARIKPVTNQVECHLYYPNADLAAFCKKRGVTITAYAPIGSPGRPAFLYVLDFYFLNSRRYHIEL</sequence>
<feature type="domain" description="NADP-dependent oxidoreductase" evidence="4">
    <location>
        <begin position="20"/>
        <end position="219"/>
    </location>
</feature>
<dbReference type="PRINTS" id="PR00069">
    <property type="entry name" value="ALDKETRDTASE"/>
</dbReference>
<dbReference type="InterPro" id="IPR023210">
    <property type="entry name" value="NADP_OxRdtase_dom"/>
</dbReference>
<organism evidence="5 6">
    <name type="scientific">Pinctada imbricata</name>
    <name type="common">Atlantic pearl-oyster</name>
    <name type="synonym">Pinctada martensii</name>
    <dbReference type="NCBI Taxonomy" id="66713"/>
    <lineage>
        <taxon>Eukaryota</taxon>
        <taxon>Metazoa</taxon>
        <taxon>Spiralia</taxon>
        <taxon>Lophotrochozoa</taxon>
        <taxon>Mollusca</taxon>
        <taxon>Bivalvia</taxon>
        <taxon>Autobranchia</taxon>
        <taxon>Pteriomorphia</taxon>
        <taxon>Pterioida</taxon>
        <taxon>Pterioidea</taxon>
        <taxon>Pteriidae</taxon>
        <taxon>Pinctada</taxon>
    </lineage>
</organism>
<dbReference type="Pfam" id="PF00248">
    <property type="entry name" value="Aldo_ket_red"/>
    <property type="match status" value="1"/>
</dbReference>
<name>A0AA88YTN0_PINIB</name>
<comment type="caution">
    <text evidence="5">The sequence shown here is derived from an EMBL/GenBank/DDBJ whole genome shotgun (WGS) entry which is preliminary data.</text>
</comment>